<dbReference type="EMBL" id="JAGRRH010000005">
    <property type="protein sequence ID" value="KAG7369986.1"/>
    <property type="molecule type" value="Genomic_DNA"/>
</dbReference>
<evidence type="ECO:0000256" key="1">
    <source>
        <dbReference type="SAM" id="MobiDB-lite"/>
    </source>
</evidence>
<evidence type="ECO:0000313" key="2">
    <source>
        <dbReference type="EMBL" id="KAG7369986.1"/>
    </source>
</evidence>
<comment type="caution">
    <text evidence="2">The sequence shown here is derived from an EMBL/GenBank/DDBJ whole genome shotgun (WGS) entry which is preliminary data.</text>
</comment>
<evidence type="ECO:0000313" key="3">
    <source>
        <dbReference type="Proteomes" id="UP000693970"/>
    </source>
</evidence>
<accession>A0A9K3Q439</accession>
<feature type="compositionally biased region" description="Basic and acidic residues" evidence="1">
    <location>
        <begin position="343"/>
        <end position="352"/>
    </location>
</feature>
<feature type="region of interest" description="Disordered" evidence="1">
    <location>
        <begin position="110"/>
        <end position="147"/>
    </location>
</feature>
<dbReference type="AlphaFoldDB" id="A0A9K3Q439"/>
<feature type="compositionally biased region" description="Basic residues" evidence="1">
    <location>
        <begin position="166"/>
        <end position="176"/>
    </location>
</feature>
<reference evidence="2" key="1">
    <citation type="journal article" date="2021" name="Sci. Rep.">
        <title>Diploid genomic architecture of Nitzschia inconspicua, an elite biomass production diatom.</title>
        <authorList>
            <person name="Oliver A."/>
            <person name="Podell S."/>
            <person name="Pinowska A."/>
            <person name="Traller J.C."/>
            <person name="Smith S.R."/>
            <person name="McClure R."/>
            <person name="Beliaev A."/>
            <person name="Bohutskyi P."/>
            <person name="Hill E.A."/>
            <person name="Rabines A."/>
            <person name="Zheng H."/>
            <person name="Allen L.Z."/>
            <person name="Kuo A."/>
            <person name="Grigoriev I.V."/>
            <person name="Allen A.E."/>
            <person name="Hazlebeck D."/>
            <person name="Allen E.E."/>
        </authorList>
    </citation>
    <scope>NUCLEOTIDE SEQUENCE</scope>
    <source>
        <strain evidence="2">Hildebrandi</strain>
    </source>
</reference>
<reference evidence="2" key="2">
    <citation type="submission" date="2021-04" db="EMBL/GenBank/DDBJ databases">
        <authorList>
            <person name="Podell S."/>
        </authorList>
    </citation>
    <scope>NUCLEOTIDE SEQUENCE</scope>
    <source>
        <strain evidence="2">Hildebrandi</strain>
    </source>
</reference>
<name>A0A9K3Q439_9STRA</name>
<feature type="compositionally biased region" description="Basic residues" evidence="1">
    <location>
        <begin position="132"/>
        <end position="147"/>
    </location>
</feature>
<keyword evidence="3" id="KW-1185">Reference proteome</keyword>
<feature type="region of interest" description="Disordered" evidence="1">
    <location>
        <begin position="613"/>
        <end position="652"/>
    </location>
</feature>
<sequence length="652" mass="73515">MAVMSLQAQKEKGGMFGNTMCAKTTEARDEKYVEDGGHSTCNIQETIPANTSTSDSGVYHQISEQPSCNYWNPEYADGEMDEFLAFCLEGFLFDWTWPEEEIRFNFERTSKAKTKKSAKRSEKRVEEPNGNGKKKQHFKKEKTAKKWKNKTCESKNFVDAETAKQKTNHPIKKKTNRKDGLNKGKRRKIKQNELIVNSTPETICQTSSHTASSSDTNVSFFNDGGSDGRSVQGDHQATEEMDEAAKIVQLRLDMAQAAADAASLGRLTRLSEKVVESTSLEPVEEPVDTWKRKNVAETELNRSNHFKVINEAAAVGQMKRVRNKTNTRNTTLQGWDEYEEAKNEEGPLDWRHCSSSNLTRPERSLRQTRPKKLLLSSHERMDRFVEDEVAEKKKSMYAPDQLLERQQQKDEVLSRFLSGDMDWLPSTNLPTIALPKVFLSKKRIRASLVTEVAEACAARNRRLSCNFRLQIRKTCTCPYCKTPSAIQTLAYQVLQEKCSKKEEEKGGASPKRFNSAPRVLTCKTQTMAAVNPAILYSRTTLRRAQTDPSGFESFQTSRHVPSWAAATLKKAEVGKMTKEDSSVEAPPIWALATGTRDDNLPEWASPALRELLTQQPIPRNMNQQPPEGNEGSTDVVNSILHNNNTPSAETQS</sequence>
<gene>
    <name evidence="2" type="ORF">IV203_027732</name>
</gene>
<feature type="compositionally biased region" description="Polar residues" evidence="1">
    <location>
        <begin position="194"/>
        <end position="220"/>
    </location>
</feature>
<protein>
    <submittedName>
        <fullName evidence="2">Uncharacterized protein</fullName>
    </submittedName>
</protein>
<dbReference type="Proteomes" id="UP000693970">
    <property type="component" value="Unassembled WGS sequence"/>
</dbReference>
<organism evidence="2 3">
    <name type="scientific">Nitzschia inconspicua</name>
    <dbReference type="NCBI Taxonomy" id="303405"/>
    <lineage>
        <taxon>Eukaryota</taxon>
        <taxon>Sar</taxon>
        <taxon>Stramenopiles</taxon>
        <taxon>Ochrophyta</taxon>
        <taxon>Bacillariophyta</taxon>
        <taxon>Bacillariophyceae</taxon>
        <taxon>Bacillariophycidae</taxon>
        <taxon>Bacillariales</taxon>
        <taxon>Bacillariaceae</taxon>
        <taxon>Nitzschia</taxon>
    </lineage>
</organism>
<proteinExistence type="predicted"/>
<feature type="region of interest" description="Disordered" evidence="1">
    <location>
        <begin position="160"/>
        <end position="240"/>
    </location>
</feature>
<feature type="region of interest" description="Disordered" evidence="1">
    <location>
        <begin position="343"/>
        <end position="367"/>
    </location>
</feature>